<keyword evidence="1" id="KW-0732">Signal</keyword>
<reference evidence="2 3" key="1">
    <citation type="submission" date="2023-09" db="EMBL/GenBank/DDBJ databases">
        <authorList>
            <person name="Rey-Velasco X."/>
        </authorList>
    </citation>
    <scope>NUCLEOTIDE SEQUENCE [LARGE SCALE GENOMIC DNA]</scope>
    <source>
        <strain evidence="2 3">W431</strain>
    </source>
</reference>
<feature type="chain" id="PRO_5046235924" description="SGNH/GDSL hydrolase family protein" evidence="1">
    <location>
        <begin position="19"/>
        <end position="270"/>
    </location>
</feature>
<name>A0ABU2ZWK9_9GAMM</name>
<evidence type="ECO:0000313" key="2">
    <source>
        <dbReference type="EMBL" id="MDT0602317.1"/>
    </source>
</evidence>
<protein>
    <recommendedName>
        <fullName evidence="4">SGNH/GDSL hydrolase family protein</fullName>
    </recommendedName>
</protein>
<sequence length="270" mass="29589">MRSIIYIFFLLFLLSACSSDSKSAKTSISEKDKAVVETGLSSSNLAIPDNRFASHYQILMFGNSHTAGLDSLIKLLLHASNENLTVNIVNAGGGFLDNQSSQQRRLTLLESQPWTHLILQGQKYSQSGAYDYSTASTKAWINTAKSLNITPILFPEHPQKGNTEEGKRIHALHTSIAATQRACVAPVGLTWDKVMMTEPTINLHHDDGNHASLTGRLLTAFIFYEVITGQSAELLPVLNSNEVDGATQQLLKQLASTTIQTNLPCTFENE</sequence>
<dbReference type="RefSeq" id="WP_311576318.1">
    <property type="nucleotide sequence ID" value="NZ_JAVRIF010000001.1"/>
</dbReference>
<evidence type="ECO:0008006" key="4">
    <source>
        <dbReference type="Google" id="ProtNLM"/>
    </source>
</evidence>
<evidence type="ECO:0000313" key="3">
    <source>
        <dbReference type="Proteomes" id="UP001266357"/>
    </source>
</evidence>
<accession>A0ABU2ZWK9</accession>
<organism evidence="2 3">
    <name type="scientific">Thalassotalea castellviae</name>
    <dbReference type="NCBI Taxonomy" id="3075612"/>
    <lineage>
        <taxon>Bacteria</taxon>
        <taxon>Pseudomonadati</taxon>
        <taxon>Pseudomonadota</taxon>
        <taxon>Gammaproteobacteria</taxon>
        <taxon>Alteromonadales</taxon>
        <taxon>Colwelliaceae</taxon>
        <taxon>Thalassotalea</taxon>
    </lineage>
</organism>
<dbReference type="InterPro" id="IPR036514">
    <property type="entry name" value="SGNH_hydro_sf"/>
</dbReference>
<comment type="caution">
    <text evidence="2">The sequence shown here is derived from an EMBL/GenBank/DDBJ whole genome shotgun (WGS) entry which is preliminary data.</text>
</comment>
<evidence type="ECO:0000256" key="1">
    <source>
        <dbReference type="SAM" id="SignalP"/>
    </source>
</evidence>
<dbReference type="Proteomes" id="UP001266357">
    <property type="component" value="Unassembled WGS sequence"/>
</dbReference>
<proteinExistence type="predicted"/>
<feature type="signal peptide" evidence="1">
    <location>
        <begin position="1"/>
        <end position="18"/>
    </location>
</feature>
<dbReference type="EMBL" id="JAVRIF010000001">
    <property type="protein sequence ID" value="MDT0602317.1"/>
    <property type="molecule type" value="Genomic_DNA"/>
</dbReference>
<dbReference type="Gene3D" id="3.40.50.1110">
    <property type="entry name" value="SGNH hydrolase"/>
    <property type="match status" value="1"/>
</dbReference>
<gene>
    <name evidence="2" type="ORF">RM573_01800</name>
</gene>
<keyword evidence="3" id="KW-1185">Reference proteome</keyword>
<dbReference type="PROSITE" id="PS51257">
    <property type="entry name" value="PROKAR_LIPOPROTEIN"/>
    <property type="match status" value="1"/>
</dbReference>